<dbReference type="Gene3D" id="3.40.50.1110">
    <property type="entry name" value="SGNH hydrolase"/>
    <property type="match status" value="1"/>
</dbReference>
<evidence type="ECO:0000313" key="9">
    <source>
        <dbReference type="EMBL" id="KAF6169337.1"/>
    </source>
</evidence>
<sequence length="379" mass="41378">MTQTKPNSLYLLIIFTLFTSFFGCSCCCTCNKHVHGAETSGMFVFGSSLVDNGNNNYVENSTARADYLPYGIDFPLGPSGRFTNGKNVIDTLGKLLKLPFFIPVFANPETRGVKIVHGVNYASGGSGILDETGSISGRVISLNQQIRNFEEVSLPSLGPVLGCENATILAQALADYLFVMGSGGNDYLMNYFLPTSIHKSSLEDFTTNLIAELSNQIKKLHQLGARKFVLISIYPLGCIPVVKAKFPQIEGCIETLNQAASLFNSHLKSLVDLIKPELPNSNLVYLDSYDVIRDIIQDPVPKGFTETSKACCEVSLITEGGNGILCKRKGKTCAKRDSFVFFDGLHPTEAVNNLIAMNGYAFNLKTEAYPFNVEQLAKL</sequence>
<feature type="chain" id="PRO_5029867273" description="GDSL esterase/lipase" evidence="8">
    <location>
        <begin position="28"/>
        <end position="379"/>
    </location>
</feature>
<dbReference type="PANTHER" id="PTHR45650:SF2">
    <property type="entry name" value="OS06G0560700 PROTEIN"/>
    <property type="match status" value="1"/>
</dbReference>
<keyword evidence="6" id="KW-0442">Lipid degradation</keyword>
<comment type="similarity">
    <text evidence="2">Belongs to the 'GDSL' lipolytic enzyme family.</text>
</comment>
<evidence type="ECO:0000256" key="8">
    <source>
        <dbReference type="SAM" id="SignalP"/>
    </source>
</evidence>
<dbReference type="EMBL" id="JACGCM010000666">
    <property type="protein sequence ID" value="KAF6169337.1"/>
    <property type="molecule type" value="Genomic_DNA"/>
</dbReference>
<dbReference type="GO" id="GO:0016042">
    <property type="term" value="P:lipid catabolic process"/>
    <property type="evidence" value="ECO:0007669"/>
    <property type="project" value="UniProtKB-KW"/>
</dbReference>
<gene>
    <name evidence="9" type="ORF">GIB67_028757</name>
</gene>
<dbReference type="InterPro" id="IPR001087">
    <property type="entry name" value="GDSL"/>
</dbReference>
<evidence type="ECO:0008006" key="11">
    <source>
        <dbReference type="Google" id="ProtNLM"/>
    </source>
</evidence>
<evidence type="ECO:0000256" key="2">
    <source>
        <dbReference type="ARBA" id="ARBA00008668"/>
    </source>
</evidence>
<dbReference type="InterPro" id="IPR035669">
    <property type="entry name" value="SGNH_plant_lipase-like"/>
</dbReference>
<dbReference type="InterPro" id="IPR051238">
    <property type="entry name" value="GDSL_esterase/lipase"/>
</dbReference>
<dbReference type="GO" id="GO:0005576">
    <property type="term" value="C:extracellular region"/>
    <property type="evidence" value="ECO:0007669"/>
    <property type="project" value="UniProtKB-SubCell"/>
</dbReference>
<keyword evidence="5" id="KW-0378">Hydrolase</keyword>
<evidence type="ECO:0000256" key="3">
    <source>
        <dbReference type="ARBA" id="ARBA00022525"/>
    </source>
</evidence>
<dbReference type="CDD" id="cd01837">
    <property type="entry name" value="SGNH_plant_lipase_like"/>
    <property type="match status" value="1"/>
</dbReference>
<dbReference type="SUPFAM" id="SSF52266">
    <property type="entry name" value="SGNH hydrolase"/>
    <property type="match status" value="1"/>
</dbReference>
<comment type="subcellular location">
    <subcellularLocation>
        <location evidence="1">Secreted</location>
    </subcellularLocation>
</comment>
<evidence type="ECO:0000256" key="5">
    <source>
        <dbReference type="ARBA" id="ARBA00022801"/>
    </source>
</evidence>
<feature type="signal peptide" evidence="8">
    <location>
        <begin position="1"/>
        <end position="27"/>
    </location>
</feature>
<protein>
    <recommendedName>
        <fullName evidence="11">GDSL esterase/lipase</fullName>
    </recommendedName>
</protein>
<dbReference type="Pfam" id="PF00657">
    <property type="entry name" value="Lipase_GDSL"/>
    <property type="match status" value="1"/>
</dbReference>
<keyword evidence="4 8" id="KW-0732">Signal</keyword>
<dbReference type="GO" id="GO:0016788">
    <property type="term" value="F:hydrolase activity, acting on ester bonds"/>
    <property type="evidence" value="ECO:0007669"/>
    <property type="project" value="InterPro"/>
</dbReference>
<organism evidence="9 10">
    <name type="scientific">Kingdonia uniflora</name>
    <dbReference type="NCBI Taxonomy" id="39325"/>
    <lineage>
        <taxon>Eukaryota</taxon>
        <taxon>Viridiplantae</taxon>
        <taxon>Streptophyta</taxon>
        <taxon>Embryophyta</taxon>
        <taxon>Tracheophyta</taxon>
        <taxon>Spermatophyta</taxon>
        <taxon>Magnoliopsida</taxon>
        <taxon>Ranunculales</taxon>
        <taxon>Circaeasteraceae</taxon>
        <taxon>Kingdonia</taxon>
    </lineage>
</organism>
<evidence type="ECO:0000256" key="4">
    <source>
        <dbReference type="ARBA" id="ARBA00022729"/>
    </source>
</evidence>
<evidence type="ECO:0000313" key="10">
    <source>
        <dbReference type="Proteomes" id="UP000541444"/>
    </source>
</evidence>
<dbReference type="PROSITE" id="PS51257">
    <property type="entry name" value="PROKAR_LIPOPROTEIN"/>
    <property type="match status" value="1"/>
</dbReference>
<name>A0A7J7NQ46_9MAGN</name>
<reference evidence="9 10" key="1">
    <citation type="journal article" date="2020" name="IScience">
        <title>Genome Sequencing of the Endangered Kingdonia uniflora (Circaeasteraceae, Ranunculales) Reveals Potential Mechanisms of Evolutionary Specialization.</title>
        <authorList>
            <person name="Sun Y."/>
            <person name="Deng T."/>
            <person name="Zhang A."/>
            <person name="Moore M.J."/>
            <person name="Landis J.B."/>
            <person name="Lin N."/>
            <person name="Zhang H."/>
            <person name="Zhang X."/>
            <person name="Huang J."/>
            <person name="Zhang X."/>
            <person name="Sun H."/>
            <person name="Wang H."/>
        </authorList>
    </citation>
    <scope>NUCLEOTIDE SEQUENCE [LARGE SCALE GENOMIC DNA]</scope>
    <source>
        <strain evidence="9">TB1705</strain>
        <tissue evidence="9">Leaf</tissue>
    </source>
</reference>
<dbReference type="PANTHER" id="PTHR45650">
    <property type="entry name" value="GDSL-LIKE LIPASE/ACYLHYDROLASE-RELATED"/>
    <property type="match status" value="1"/>
</dbReference>
<evidence type="ECO:0000256" key="1">
    <source>
        <dbReference type="ARBA" id="ARBA00004613"/>
    </source>
</evidence>
<keyword evidence="10" id="KW-1185">Reference proteome</keyword>
<evidence type="ECO:0000256" key="7">
    <source>
        <dbReference type="ARBA" id="ARBA00023098"/>
    </source>
</evidence>
<evidence type="ECO:0000256" key="6">
    <source>
        <dbReference type="ARBA" id="ARBA00022963"/>
    </source>
</evidence>
<proteinExistence type="inferred from homology"/>
<dbReference type="Proteomes" id="UP000541444">
    <property type="component" value="Unassembled WGS sequence"/>
</dbReference>
<dbReference type="OrthoDB" id="1600564at2759"/>
<dbReference type="AlphaFoldDB" id="A0A7J7NQ46"/>
<comment type="caution">
    <text evidence="9">The sequence shown here is derived from an EMBL/GenBank/DDBJ whole genome shotgun (WGS) entry which is preliminary data.</text>
</comment>
<accession>A0A7J7NQ46</accession>
<dbReference type="InterPro" id="IPR036514">
    <property type="entry name" value="SGNH_hydro_sf"/>
</dbReference>
<keyword evidence="7" id="KW-0443">Lipid metabolism</keyword>
<keyword evidence="3" id="KW-0964">Secreted</keyword>